<evidence type="ECO:0000256" key="5">
    <source>
        <dbReference type="ARBA" id="ARBA00047806"/>
    </source>
</evidence>
<dbReference type="OrthoDB" id="4174719at2"/>
<name>A0A1W1UGM2_PEPAS</name>
<dbReference type="InterPro" id="IPR036509">
    <property type="entry name" value="Met_Sox_Rdtase_MsrA_sf"/>
</dbReference>
<dbReference type="Gene3D" id="2.170.150.20">
    <property type="entry name" value="Peptide methionine sulfoxide reductase"/>
    <property type="match status" value="1"/>
</dbReference>
<dbReference type="STRING" id="573058.SAMN00017477_0211"/>
<comment type="similarity">
    <text evidence="2">In the N-terminal section; belongs to the MsrA Met sulfoxide reductase family.</text>
</comment>
<dbReference type="NCBIfam" id="TIGR00401">
    <property type="entry name" value="msrA"/>
    <property type="match status" value="1"/>
</dbReference>
<dbReference type="InterPro" id="IPR028427">
    <property type="entry name" value="Met_Sox_Rdtase_MsrB"/>
</dbReference>
<dbReference type="InterPro" id="IPR002579">
    <property type="entry name" value="Met_Sox_Rdtase_MsrB_dom"/>
</dbReference>
<evidence type="ECO:0000256" key="9">
    <source>
        <dbReference type="HAMAP-Rule" id="MF_01401"/>
    </source>
</evidence>
<dbReference type="GO" id="GO:0033744">
    <property type="term" value="F:L-methionine:thioredoxin-disulfide S-oxidoreductase activity"/>
    <property type="evidence" value="ECO:0007669"/>
    <property type="project" value="RHEA"/>
</dbReference>
<evidence type="ECO:0000256" key="7">
    <source>
        <dbReference type="ARBA" id="ARBA00048782"/>
    </source>
</evidence>
<dbReference type="GO" id="GO:0005737">
    <property type="term" value="C:cytoplasm"/>
    <property type="evidence" value="ECO:0007669"/>
    <property type="project" value="TreeGrafter"/>
</dbReference>
<dbReference type="EC" id="1.8.4.12" evidence="8"/>
<comment type="function">
    <text evidence="9">Has an important function as a repair enzyme for proteins that have been inactivated by oxidation. Catalyzes the reversible oxidation-reduction of methionine sulfoxide in proteins to methionine.</text>
</comment>
<reference evidence="12" key="1">
    <citation type="submission" date="2017-04" db="EMBL/GenBank/DDBJ databases">
        <authorList>
            <person name="Varghese N."/>
            <person name="Submissions S."/>
        </authorList>
    </citation>
    <scope>NUCLEOTIDE SEQUENCE [LARGE SCALE GENOMIC DNA]</scope>
    <source>
        <strain evidence="12">DSM 20463</strain>
    </source>
</reference>
<dbReference type="Proteomes" id="UP000192368">
    <property type="component" value="Unassembled WGS sequence"/>
</dbReference>
<gene>
    <name evidence="9" type="primary">msrA</name>
    <name evidence="8" type="synonym">msrB</name>
    <name evidence="11" type="ORF">SAMN00017477_0211</name>
</gene>
<comment type="similarity">
    <text evidence="9">Belongs to the MsrA Met sulfoxide reductase family.</text>
</comment>
<dbReference type="SUPFAM" id="SSF51316">
    <property type="entry name" value="Mss4-like"/>
    <property type="match status" value="1"/>
</dbReference>
<comment type="similarity">
    <text evidence="8">Belongs to the MsrB Met sulfoxide reductase family.</text>
</comment>
<dbReference type="NCBIfam" id="TIGR00357">
    <property type="entry name" value="peptide-methionine (R)-S-oxide reductase MsrB"/>
    <property type="match status" value="1"/>
</dbReference>
<comment type="similarity">
    <text evidence="1">In the C-terminal section; belongs to the MsrB Met sulfoxide reductase family.</text>
</comment>
<evidence type="ECO:0000259" key="10">
    <source>
        <dbReference type="PROSITE" id="PS51790"/>
    </source>
</evidence>
<dbReference type="EC" id="1.8.4.11" evidence="9"/>
<dbReference type="InterPro" id="IPR011057">
    <property type="entry name" value="Mss4-like_sf"/>
</dbReference>
<evidence type="ECO:0000256" key="2">
    <source>
        <dbReference type="ARBA" id="ARBA00011017"/>
    </source>
</evidence>
<organism evidence="11 12">
    <name type="scientific">Peptoniphilus asaccharolyticus DSM 20463</name>
    <dbReference type="NCBI Taxonomy" id="573058"/>
    <lineage>
        <taxon>Bacteria</taxon>
        <taxon>Bacillati</taxon>
        <taxon>Bacillota</taxon>
        <taxon>Tissierellia</taxon>
        <taxon>Tissierellales</taxon>
        <taxon>Peptoniphilaceae</taxon>
        <taxon>Peptoniphilus</taxon>
    </lineage>
</organism>
<evidence type="ECO:0000313" key="12">
    <source>
        <dbReference type="Proteomes" id="UP000192368"/>
    </source>
</evidence>
<keyword evidence="4" id="KW-0511">Multifunctional enzyme</keyword>
<feature type="active site" description="Nucleophile" evidence="8">
    <location>
        <position position="284"/>
    </location>
</feature>
<evidence type="ECO:0000256" key="1">
    <source>
        <dbReference type="ARBA" id="ARBA00008076"/>
    </source>
</evidence>
<evidence type="ECO:0000256" key="4">
    <source>
        <dbReference type="ARBA" id="ARBA00023268"/>
    </source>
</evidence>
<dbReference type="HAMAP" id="MF_01401">
    <property type="entry name" value="MsrA"/>
    <property type="match status" value="1"/>
</dbReference>
<dbReference type="InterPro" id="IPR002569">
    <property type="entry name" value="Met_Sox_Rdtase_MsrA_dom"/>
</dbReference>
<evidence type="ECO:0000256" key="8">
    <source>
        <dbReference type="HAMAP-Rule" id="MF_01400"/>
    </source>
</evidence>
<comment type="catalytic activity">
    <reaction evidence="5 9">
        <text>L-methionyl-[protein] + [thioredoxin]-disulfide + H2O = L-methionyl-(S)-S-oxide-[protein] + [thioredoxin]-dithiol</text>
        <dbReference type="Rhea" id="RHEA:14217"/>
        <dbReference type="Rhea" id="RHEA-COMP:10698"/>
        <dbReference type="Rhea" id="RHEA-COMP:10700"/>
        <dbReference type="Rhea" id="RHEA-COMP:12313"/>
        <dbReference type="Rhea" id="RHEA-COMP:12315"/>
        <dbReference type="ChEBI" id="CHEBI:15377"/>
        <dbReference type="ChEBI" id="CHEBI:16044"/>
        <dbReference type="ChEBI" id="CHEBI:29950"/>
        <dbReference type="ChEBI" id="CHEBI:44120"/>
        <dbReference type="ChEBI" id="CHEBI:50058"/>
        <dbReference type="EC" id="1.8.4.11"/>
    </reaction>
</comment>
<dbReference type="PANTHER" id="PTHR10173:SF52">
    <property type="entry name" value="METHIONINE-R-SULFOXIDE REDUCTASE B1"/>
    <property type="match status" value="1"/>
</dbReference>
<evidence type="ECO:0000256" key="3">
    <source>
        <dbReference type="ARBA" id="ARBA00023002"/>
    </source>
</evidence>
<evidence type="ECO:0000256" key="6">
    <source>
        <dbReference type="ARBA" id="ARBA00048488"/>
    </source>
</evidence>
<dbReference type="GO" id="GO:0006979">
    <property type="term" value="P:response to oxidative stress"/>
    <property type="evidence" value="ECO:0007669"/>
    <property type="project" value="InterPro"/>
</dbReference>
<keyword evidence="12" id="KW-1185">Reference proteome</keyword>
<dbReference type="RefSeq" id="WP_084229922.1">
    <property type="nucleotide sequence ID" value="NZ_FWWR01000009.1"/>
</dbReference>
<dbReference type="PANTHER" id="PTHR10173">
    <property type="entry name" value="METHIONINE SULFOXIDE REDUCTASE"/>
    <property type="match status" value="1"/>
</dbReference>
<dbReference type="EMBL" id="FWWR01000009">
    <property type="protein sequence ID" value="SMB80220.1"/>
    <property type="molecule type" value="Genomic_DNA"/>
</dbReference>
<dbReference type="Pfam" id="PF01625">
    <property type="entry name" value="PMSR"/>
    <property type="match status" value="1"/>
</dbReference>
<dbReference type="PROSITE" id="PS51790">
    <property type="entry name" value="MSRB"/>
    <property type="match status" value="1"/>
</dbReference>
<protein>
    <recommendedName>
        <fullName evidence="8 9">Multifunctional fusion protein</fullName>
    </recommendedName>
    <domain>
        <recommendedName>
            <fullName evidence="9">Peptide methionine sulfoxide reductase MsrA</fullName>
            <shortName evidence="9">Protein-methionine-S-oxide reductase</shortName>
            <ecNumber evidence="9">1.8.4.11</ecNumber>
        </recommendedName>
        <alternativeName>
            <fullName evidence="9">Peptide-methionine (S)-S-oxide reductase</fullName>
            <shortName evidence="9">Peptide Met(O) reductase</shortName>
        </alternativeName>
    </domain>
    <domain>
        <recommendedName>
            <fullName evidence="8">Peptide methionine sulfoxide reductase MsrB</fullName>
            <ecNumber evidence="8">1.8.4.12</ecNumber>
        </recommendedName>
        <alternativeName>
            <fullName evidence="8">Peptide-methionine (R)-S-oxide reductase</fullName>
        </alternativeName>
    </domain>
</protein>
<dbReference type="GO" id="GO:0030091">
    <property type="term" value="P:protein repair"/>
    <property type="evidence" value="ECO:0007669"/>
    <property type="project" value="InterPro"/>
</dbReference>
<keyword evidence="3 8" id="KW-0560">Oxidoreductase</keyword>
<proteinExistence type="inferred from homology"/>
<dbReference type="Pfam" id="PF01641">
    <property type="entry name" value="SelR"/>
    <property type="match status" value="1"/>
</dbReference>
<dbReference type="AlphaFoldDB" id="A0A1W1UGM2"/>
<comment type="catalytic activity">
    <reaction evidence="6 8">
        <text>L-methionyl-[protein] + [thioredoxin]-disulfide + H2O = L-methionyl-(R)-S-oxide-[protein] + [thioredoxin]-dithiol</text>
        <dbReference type="Rhea" id="RHEA:24164"/>
        <dbReference type="Rhea" id="RHEA-COMP:10698"/>
        <dbReference type="Rhea" id="RHEA-COMP:10700"/>
        <dbReference type="Rhea" id="RHEA-COMP:12313"/>
        <dbReference type="Rhea" id="RHEA-COMP:12314"/>
        <dbReference type="ChEBI" id="CHEBI:15377"/>
        <dbReference type="ChEBI" id="CHEBI:16044"/>
        <dbReference type="ChEBI" id="CHEBI:29950"/>
        <dbReference type="ChEBI" id="CHEBI:45764"/>
        <dbReference type="ChEBI" id="CHEBI:50058"/>
        <dbReference type="EC" id="1.8.4.12"/>
    </reaction>
</comment>
<dbReference type="GO" id="GO:0033743">
    <property type="term" value="F:peptide-methionine (R)-S-oxide reductase activity"/>
    <property type="evidence" value="ECO:0007669"/>
    <property type="project" value="UniProtKB-UniRule"/>
</dbReference>
<dbReference type="FunFam" id="3.30.1060.10:FF:000007">
    <property type="entry name" value="Peptide methionine sulfoxide reductase msrA/msrB"/>
    <property type="match status" value="1"/>
</dbReference>
<feature type="active site" evidence="9">
    <location>
        <position position="10"/>
    </location>
</feature>
<sequence>MKDIYLAGGCFWGLEDYFKRIDGVLKVTSGYANGDVETTNYQLIKQTGHAETIHVKYDESKVSLRELLLYYFRVVDPTSLNRQGNDVGTQYRTGIYYTDDLEVETIKKVIEEKQKSYTQTIVVEVEPLRHYILAEEYHQDYLLKNPTGYCHIDVMKAYEPLVDSENYVKPSDEEIKEKLTKEQYEVTQNSATERPFENEYWDTKEKGLYVDIVTGEPLFASKDKFDSFCGWPSFTKPISPETVKYSQDNSFNMKRIEVKSNAGDSHLGHVFEDGPIEKGGLRYCINSASIKFIPEEDLEKEGYGELKKYI</sequence>
<comment type="catalytic activity">
    <reaction evidence="7 9">
        <text>[thioredoxin]-disulfide + L-methionine + H2O = L-methionine (S)-S-oxide + [thioredoxin]-dithiol</text>
        <dbReference type="Rhea" id="RHEA:19993"/>
        <dbReference type="Rhea" id="RHEA-COMP:10698"/>
        <dbReference type="Rhea" id="RHEA-COMP:10700"/>
        <dbReference type="ChEBI" id="CHEBI:15377"/>
        <dbReference type="ChEBI" id="CHEBI:29950"/>
        <dbReference type="ChEBI" id="CHEBI:50058"/>
        <dbReference type="ChEBI" id="CHEBI:57844"/>
        <dbReference type="ChEBI" id="CHEBI:58772"/>
        <dbReference type="EC" id="1.8.4.11"/>
    </reaction>
</comment>
<dbReference type="Gene3D" id="3.30.1060.10">
    <property type="entry name" value="Peptide methionine sulphoxide reductase MsrA"/>
    <property type="match status" value="1"/>
</dbReference>
<dbReference type="GO" id="GO:0008113">
    <property type="term" value="F:peptide-methionine (S)-S-oxide reductase activity"/>
    <property type="evidence" value="ECO:0007669"/>
    <property type="project" value="UniProtKB-UniRule"/>
</dbReference>
<accession>A0A1W1UGM2</accession>
<dbReference type="FunFam" id="2.170.150.20:FF:000003">
    <property type="entry name" value="Peptide methionine sulfoxide reductase MsrB"/>
    <property type="match status" value="1"/>
</dbReference>
<dbReference type="HAMAP" id="MF_01400">
    <property type="entry name" value="MsrB"/>
    <property type="match status" value="1"/>
</dbReference>
<dbReference type="SUPFAM" id="SSF55068">
    <property type="entry name" value="Peptide methionine sulfoxide reductase"/>
    <property type="match status" value="1"/>
</dbReference>
<comment type="caution">
    <text evidence="8">Lacks conserved residue(s) required for the propagation of feature annotation.</text>
</comment>
<evidence type="ECO:0000313" key="11">
    <source>
        <dbReference type="EMBL" id="SMB80220.1"/>
    </source>
</evidence>
<feature type="domain" description="MsrB" evidence="10">
    <location>
        <begin position="172"/>
        <end position="295"/>
    </location>
</feature>